<name>A0A2V4MYW4_9ACTN</name>
<evidence type="ECO:0000259" key="3">
    <source>
        <dbReference type="Pfam" id="PF07811"/>
    </source>
</evidence>
<dbReference type="EMBL" id="PYBW01000081">
    <property type="protein sequence ID" value="PYC76743.1"/>
    <property type="molecule type" value="Genomic_DNA"/>
</dbReference>
<dbReference type="AlphaFoldDB" id="A0A2V4MYW4"/>
<keyword evidence="2" id="KW-0812">Transmembrane</keyword>
<feature type="transmembrane region" description="Helical" evidence="2">
    <location>
        <begin position="128"/>
        <end position="156"/>
    </location>
</feature>
<evidence type="ECO:0000256" key="2">
    <source>
        <dbReference type="SAM" id="Phobius"/>
    </source>
</evidence>
<evidence type="ECO:0000313" key="5">
    <source>
        <dbReference type="Proteomes" id="UP000248039"/>
    </source>
</evidence>
<dbReference type="OrthoDB" id="4220102at2"/>
<keyword evidence="2" id="KW-0472">Membrane</keyword>
<feature type="domain" description="TadE-like" evidence="3">
    <location>
        <begin position="128"/>
        <end position="169"/>
    </location>
</feature>
<keyword evidence="2" id="KW-1133">Transmembrane helix</keyword>
<protein>
    <recommendedName>
        <fullName evidence="3">TadE-like domain-containing protein</fullName>
    </recommendedName>
</protein>
<feature type="compositionally biased region" description="Basic and acidic residues" evidence="1">
    <location>
        <begin position="91"/>
        <end position="124"/>
    </location>
</feature>
<dbReference type="InterPro" id="IPR012495">
    <property type="entry name" value="TadE-like_dom"/>
</dbReference>
<evidence type="ECO:0000256" key="1">
    <source>
        <dbReference type="SAM" id="MobiDB-lite"/>
    </source>
</evidence>
<feature type="compositionally biased region" description="Low complexity" evidence="1">
    <location>
        <begin position="33"/>
        <end position="53"/>
    </location>
</feature>
<gene>
    <name evidence="4" type="ORF">C7C46_21375</name>
</gene>
<feature type="region of interest" description="Disordered" evidence="1">
    <location>
        <begin position="1"/>
        <end position="124"/>
    </location>
</feature>
<dbReference type="Pfam" id="PF07811">
    <property type="entry name" value="TadE"/>
    <property type="match status" value="1"/>
</dbReference>
<sequence length="246" mass="26679">MCSESPSGPPDRRPPHPPHHPRRTSHEVPPQPGRAVPGPTAAAAPARCGAAAHPRGEGEGGPRRGRPRRAEHRDGADRGRRGGSCQRHRGGRDEARPDRQEQHPDRCAHDQRQLMRGRRGDGRGTDRGVLSISFAIVFPAILFFVLLVVQTAMLWYSESAALTAAREGANAGRAYNGTDADATAAATRFLDRFHGMLGTPSVDRPQRDTANGVITVTVHIQPVFLPPGLDLTVTQRVRAPIERFVP</sequence>
<accession>A0A2V4MYW4</accession>
<proteinExistence type="predicted"/>
<organism evidence="4 5">
    <name type="scientific">Streptomyces tateyamensis</name>
    <dbReference type="NCBI Taxonomy" id="565073"/>
    <lineage>
        <taxon>Bacteria</taxon>
        <taxon>Bacillati</taxon>
        <taxon>Actinomycetota</taxon>
        <taxon>Actinomycetes</taxon>
        <taxon>Kitasatosporales</taxon>
        <taxon>Streptomycetaceae</taxon>
        <taxon>Streptomyces</taxon>
    </lineage>
</organism>
<evidence type="ECO:0000313" key="4">
    <source>
        <dbReference type="EMBL" id="PYC76743.1"/>
    </source>
</evidence>
<keyword evidence="5" id="KW-1185">Reference proteome</keyword>
<feature type="compositionally biased region" description="Basic and acidic residues" evidence="1">
    <location>
        <begin position="71"/>
        <end position="80"/>
    </location>
</feature>
<reference evidence="4 5" key="1">
    <citation type="submission" date="2018-03" db="EMBL/GenBank/DDBJ databases">
        <title>Bioinformatic expansion and discovery of thiopeptide antibiotics.</title>
        <authorList>
            <person name="Schwalen C.J."/>
            <person name="Hudson G.A."/>
            <person name="Mitchell D.A."/>
        </authorList>
    </citation>
    <scope>NUCLEOTIDE SEQUENCE [LARGE SCALE GENOMIC DNA]</scope>
    <source>
        <strain evidence="4 5">ATCC 21389</strain>
    </source>
</reference>
<dbReference type="Proteomes" id="UP000248039">
    <property type="component" value="Unassembled WGS sequence"/>
</dbReference>
<comment type="caution">
    <text evidence="4">The sequence shown here is derived from an EMBL/GenBank/DDBJ whole genome shotgun (WGS) entry which is preliminary data.</text>
</comment>